<dbReference type="SMART" id="SM00382">
    <property type="entry name" value="AAA"/>
    <property type="match status" value="2"/>
</dbReference>
<dbReference type="InterPro" id="IPR043686">
    <property type="entry name" value="Uup"/>
</dbReference>
<gene>
    <name evidence="9" type="primary">uup</name>
    <name evidence="12" type="ORF">ACFQ0E_02720</name>
</gene>
<evidence type="ECO:0000256" key="9">
    <source>
        <dbReference type="HAMAP-Rule" id="MF_00848"/>
    </source>
</evidence>
<dbReference type="PROSITE" id="PS50893">
    <property type="entry name" value="ABC_TRANSPORTER_2"/>
    <property type="match status" value="2"/>
</dbReference>
<dbReference type="EC" id="3.6.1.-" evidence="9"/>
<evidence type="ECO:0000256" key="8">
    <source>
        <dbReference type="ARBA" id="ARBA00023204"/>
    </source>
</evidence>
<keyword evidence="6 9" id="KW-0067">ATP-binding</keyword>
<keyword evidence="5 9" id="KW-0378">Hydrolase</keyword>
<accession>A0ABW2Y8N5</accession>
<feature type="binding site" evidence="9">
    <location>
        <begin position="347"/>
        <end position="354"/>
    </location>
    <ligand>
        <name>ATP</name>
        <dbReference type="ChEBI" id="CHEBI:30616"/>
        <label>2</label>
    </ligand>
</feature>
<keyword evidence="1 9" id="KW-0963">Cytoplasm</keyword>
<keyword evidence="2 9" id="KW-0677">Repeat</keyword>
<proteinExistence type="inferred from homology"/>
<feature type="coiled-coil region" evidence="9">
    <location>
        <begin position="570"/>
        <end position="624"/>
    </location>
</feature>
<sequence>MPILTLNDVDFGVGGPLLLDGVDLAIEAGERIALIGRNGAGKSTLLRLLAGELKPDDGDIRAETGVRIARLEQEVPHDAAGSVFDVVAAGLGDLGTLLADYHHLIHADAIDTDALAAVQAKIEDAGGWSVDQRVTETLARLDLDGEADFGRLSGGMKRRVLLARALVSAPDLLLLDEPTNHLDIAAIDWLEGFLKAWPGAVVFVTHDRRFLRALATRIVEIDRGQLTSWPGDWNNYLRRREERLNAEAQENARFDKLLAQEEVWIRQGIKARRTRDEGRVRRLKAMRDERAQRRDLTGNVRMEVAQATSSGKKVIEAKDVSFAFGDRALVKDFSTTIMRGDRIGLIGANGSGKTTLLKLLLGDLQPQSGEIKVGTQLQIAYFDQYRATLREDWNALENVAEGRDSVTINGRQKHAIGYLQDFLFTPERARAPITRLSGGERNRLLLAKLFAQPSNLLVMDEPTNDLDVETLELLEELLGEYEGTLLLVSHDRDFLDSVVTSTLVMPDAGSSDGIIGEYVGGYSDWLRQRTASGDAAKSAAKASEPAKAAPAPAAPAAAKRKLSYKEQRELDELPARIEALDAKIAEMTEAMNDPSFFQRDHAAINAHNAALAAAQAELEQAYARWEALDS</sequence>
<dbReference type="Gene3D" id="1.10.287.380">
    <property type="entry name" value="Valyl-tRNA synthetase, C-terminal domain"/>
    <property type="match status" value="1"/>
</dbReference>
<evidence type="ECO:0000256" key="4">
    <source>
        <dbReference type="ARBA" id="ARBA00022763"/>
    </source>
</evidence>
<evidence type="ECO:0000256" key="6">
    <source>
        <dbReference type="ARBA" id="ARBA00022840"/>
    </source>
</evidence>
<dbReference type="GO" id="GO:0005524">
    <property type="term" value="F:ATP binding"/>
    <property type="evidence" value="ECO:0007669"/>
    <property type="project" value="UniProtKB-KW"/>
</dbReference>
<evidence type="ECO:0000256" key="2">
    <source>
        <dbReference type="ARBA" id="ARBA00022737"/>
    </source>
</evidence>
<feature type="binding site" evidence="9">
    <location>
        <begin position="36"/>
        <end position="43"/>
    </location>
    <ligand>
        <name>ATP</name>
        <dbReference type="ChEBI" id="CHEBI:30616"/>
        <label>1</label>
    </ligand>
</feature>
<organism evidence="12 13">
    <name type="scientific">Lysobacter brunescens</name>
    <dbReference type="NCBI Taxonomy" id="262323"/>
    <lineage>
        <taxon>Bacteria</taxon>
        <taxon>Pseudomonadati</taxon>
        <taxon>Pseudomonadota</taxon>
        <taxon>Gammaproteobacteria</taxon>
        <taxon>Lysobacterales</taxon>
        <taxon>Lysobacteraceae</taxon>
        <taxon>Lysobacter</taxon>
    </lineage>
</organism>
<dbReference type="PANTHER" id="PTHR42855">
    <property type="entry name" value="ABC TRANSPORTER ATP-BINDING SUBUNIT"/>
    <property type="match status" value="1"/>
</dbReference>
<dbReference type="InterPro" id="IPR037118">
    <property type="entry name" value="Val-tRNA_synth_C_sf"/>
</dbReference>
<dbReference type="EMBL" id="JBHTIF010000001">
    <property type="protein sequence ID" value="MFD0724505.1"/>
    <property type="molecule type" value="Genomic_DNA"/>
</dbReference>
<dbReference type="InterPro" id="IPR003593">
    <property type="entry name" value="AAA+_ATPase"/>
</dbReference>
<keyword evidence="9" id="KW-0175">Coiled coil</keyword>
<feature type="domain" description="ABC transporter" evidence="11">
    <location>
        <begin position="315"/>
        <end position="532"/>
    </location>
</feature>
<dbReference type="InterPro" id="IPR051309">
    <property type="entry name" value="ABCF_ATPase"/>
</dbReference>
<dbReference type="Gene3D" id="3.40.50.300">
    <property type="entry name" value="P-loop containing nucleotide triphosphate hydrolases"/>
    <property type="match status" value="2"/>
</dbReference>
<evidence type="ECO:0000259" key="11">
    <source>
        <dbReference type="PROSITE" id="PS50893"/>
    </source>
</evidence>
<evidence type="ECO:0000256" key="7">
    <source>
        <dbReference type="ARBA" id="ARBA00023125"/>
    </source>
</evidence>
<evidence type="ECO:0000313" key="12">
    <source>
        <dbReference type="EMBL" id="MFD0724505.1"/>
    </source>
</evidence>
<keyword evidence="8 9" id="KW-0234">DNA repair</keyword>
<dbReference type="RefSeq" id="WP_386822161.1">
    <property type="nucleotide sequence ID" value="NZ_JBHTIF010000001.1"/>
</dbReference>
<keyword evidence="7 9" id="KW-0238">DNA-binding</keyword>
<dbReference type="CDD" id="cd03221">
    <property type="entry name" value="ABCF_EF-3"/>
    <property type="match status" value="1"/>
</dbReference>
<dbReference type="SUPFAM" id="SSF52540">
    <property type="entry name" value="P-loop containing nucleoside triphosphate hydrolases"/>
    <property type="match status" value="2"/>
</dbReference>
<feature type="compositionally biased region" description="Low complexity" evidence="10">
    <location>
        <begin position="536"/>
        <end position="557"/>
    </location>
</feature>
<evidence type="ECO:0000313" key="13">
    <source>
        <dbReference type="Proteomes" id="UP001597110"/>
    </source>
</evidence>
<comment type="subcellular location">
    <subcellularLocation>
        <location evidence="9">Cytoplasm</location>
    </subcellularLocation>
    <text evidence="9">Associates with ribosomes.</text>
</comment>
<dbReference type="HAMAP" id="MF_00848">
    <property type="entry name" value="Uup"/>
    <property type="match status" value="1"/>
</dbReference>
<evidence type="ECO:0000256" key="3">
    <source>
        <dbReference type="ARBA" id="ARBA00022741"/>
    </source>
</evidence>
<evidence type="ECO:0000256" key="1">
    <source>
        <dbReference type="ARBA" id="ARBA00022490"/>
    </source>
</evidence>
<comment type="catalytic activity">
    <reaction evidence="9">
        <text>ATP + H2O = ADP + phosphate + H(+)</text>
        <dbReference type="Rhea" id="RHEA:13065"/>
        <dbReference type="ChEBI" id="CHEBI:15377"/>
        <dbReference type="ChEBI" id="CHEBI:15378"/>
        <dbReference type="ChEBI" id="CHEBI:30616"/>
        <dbReference type="ChEBI" id="CHEBI:43474"/>
        <dbReference type="ChEBI" id="CHEBI:456216"/>
    </reaction>
</comment>
<reference evidence="13" key="1">
    <citation type="journal article" date="2019" name="Int. J. Syst. Evol. Microbiol.">
        <title>The Global Catalogue of Microorganisms (GCM) 10K type strain sequencing project: providing services to taxonomists for standard genome sequencing and annotation.</title>
        <authorList>
            <consortium name="The Broad Institute Genomics Platform"/>
            <consortium name="The Broad Institute Genome Sequencing Center for Infectious Disease"/>
            <person name="Wu L."/>
            <person name="Ma J."/>
        </authorList>
    </citation>
    <scope>NUCLEOTIDE SEQUENCE [LARGE SCALE GENOMIC DNA]</scope>
    <source>
        <strain evidence="13">CCUG 55585</strain>
    </source>
</reference>
<comment type="caution">
    <text evidence="12">The sequence shown here is derived from an EMBL/GenBank/DDBJ whole genome shotgun (WGS) entry which is preliminary data.</text>
</comment>
<evidence type="ECO:0000256" key="5">
    <source>
        <dbReference type="ARBA" id="ARBA00022801"/>
    </source>
</evidence>
<dbReference type="InterPro" id="IPR032524">
    <property type="entry name" value="ABC_tran_C"/>
</dbReference>
<evidence type="ECO:0000256" key="10">
    <source>
        <dbReference type="SAM" id="MobiDB-lite"/>
    </source>
</evidence>
<dbReference type="PROSITE" id="PS00211">
    <property type="entry name" value="ABC_TRANSPORTER_1"/>
    <property type="match status" value="2"/>
</dbReference>
<dbReference type="Proteomes" id="UP001597110">
    <property type="component" value="Unassembled WGS sequence"/>
</dbReference>
<dbReference type="InterPro" id="IPR032781">
    <property type="entry name" value="ABC_tran_Xtn"/>
</dbReference>
<dbReference type="InterPro" id="IPR027417">
    <property type="entry name" value="P-loop_NTPase"/>
</dbReference>
<dbReference type="InterPro" id="IPR003439">
    <property type="entry name" value="ABC_transporter-like_ATP-bd"/>
</dbReference>
<dbReference type="Pfam" id="PF16326">
    <property type="entry name" value="ABC_tran_CTD"/>
    <property type="match status" value="1"/>
</dbReference>
<keyword evidence="3 9" id="KW-0547">Nucleotide-binding</keyword>
<protein>
    <recommendedName>
        <fullName evidence="9">ATP-binding protein Uup</fullName>
        <ecNumber evidence="9">3.6.1.-</ecNumber>
    </recommendedName>
</protein>
<dbReference type="Pfam" id="PF12848">
    <property type="entry name" value="ABC_tran_Xtn"/>
    <property type="match status" value="1"/>
</dbReference>
<dbReference type="InterPro" id="IPR017871">
    <property type="entry name" value="ABC_transporter-like_CS"/>
</dbReference>
<comment type="similarity">
    <text evidence="9">Belongs to the ABC transporter superfamily. ABCF family. Uup subfamily.</text>
</comment>
<dbReference type="PANTHER" id="PTHR42855:SF1">
    <property type="entry name" value="ABC TRANSPORTER DOMAIN-CONTAINING PROTEIN"/>
    <property type="match status" value="1"/>
</dbReference>
<keyword evidence="4 9" id="KW-0227">DNA damage</keyword>
<dbReference type="Pfam" id="PF00005">
    <property type="entry name" value="ABC_tran"/>
    <property type="match status" value="2"/>
</dbReference>
<feature type="region of interest" description="Disordered" evidence="10">
    <location>
        <begin position="536"/>
        <end position="558"/>
    </location>
</feature>
<name>A0ABW2Y8N5_9GAMM</name>
<keyword evidence="13" id="KW-1185">Reference proteome</keyword>
<comment type="function">
    <text evidence="9">Probably plays a role in ribosome assembly or function. May be involved in resolution of branched DNA intermediates that result from template switching in postreplication gaps. Binds DNA and has ATPase activity.</text>
</comment>
<feature type="domain" description="ABC transporter" evidence="11">
    <location>
        <begin position="4"/>
        <end position="248"/>
    </location>
</feature>